<dbReference type="Proteomes" id="UP001437256">
    <property type="component" value="Unassembled WGS sequence"/>
</dbReference>
<comment type="subcellular location">
    <subcellularLocation>
        <location evidence="1">Cell membrane</location>
        <topology evidence="1">Multi-pass membrane protein</topology>
    </subcellularLocation>
</comment>
<keyword evidence="3" id="KW-0813">Transport</keyword>
<dbReference type="SUPFAM" id="SSF143865">
    <property type="entry name" value="CorA soluble domain-like"/>
    <property type="match status" value="1"/>
</dbReference>
<accession>A0ABR2ZTG5</accession>
<dbReference type="InterPro" id="IPR045861">
    <property type="entry name" value="CorA_cytoplasmic_dom"/>
</dbReference>
<evidence type="ECO:0000256" key="2">
    <source>
        <dbReference type="ARBA" id="ARBA00009765"/>
    </source>
</evidence>
<dbReference type="InterPro" id="IPR002523">
    <property type="entry name" value="MgTranspt_CorA/ZnTranspt_ZntB"/>
</dbReference>
<keyword evidence="4" id="KW-1003">Cell membrane</keyword>
<comment type="similarity">
    <text evidence="2">Belongs to the CorA metal ion transporter (MIT) (TC 1.A.35) family.</text>
</comment>
<protein>
    <submittedName>
        <fullName evidence="9">Uncharacterized protein</fullName>
    </submittedName>
</protein>
<keyword evidence="10" id="KW-1185">Reference proteome</keyword>
<evidence type="ECO:0000256" key="4">
    <source>
        <dbReference type="ARBA" id="ARBA00022475"/>
    </source>
</evidence>
<dbReference type="EMBL" id="JBBXMP010000058">
    <property type="protein sequence ID" value="KAL0064673.1"/>
    <property type="molecule type" value="Genomic_DNA"/>
</dbReference>
<dbReference type="PANTHER" id="PTHR46494">
    <property type="entry name" value="CORA FAMILY METAL ION TRANSPORTER (EUROFUNG)"/>
    <property type="match status" value="1"/>
</dbReference>
<name>A0ABR2ZTG5_9AGAR</name>
<evidence type="ECO:0000256" key="5">
    <source>
        <dbReference type="ARBA" id="ARBA00022692"/>
    </source>
</evidence>
<gene>
    <name evidence="9" type="ORF">AAF712_008371</name>
</gene>
<dbReference type="Gene3D" id="1.20.58.340">
    <property type="entry name" value="Magnesium transport protein CorA, transmembrane region"/>
    <property type="match status" value="1"/>
</dbReference>
<evidence type="ECO:0000256" key="8">
    <source>
        <dbReference type="SAM" id="Phobius"/>
    </source>
</evidence>
<evidence type="ECO:0000256" key="3">
    <source>
        <dbReference type="ARBA" id="ARBA00022448"/>
    </source>
</evidence>
<evidence type="ECO:0000256" key="1">
    <source>
        <dbReference type="ARBA" id="ARBA00004651"/>
    </source>
</evidence>
<sequence length="483" mass="55874">MRAIQDYNRHDPCIIYAMDMRDTGRFIDGETFLIGDDETHDEFWRRLVSIKRPEGTRLRALFVKNMSGPTLQMLGAKYNIEPFFFSSSLSWIPTRFQEEVRPGKGDHITVILTFLQAVERNLPSNASHASGQTMVEDKEVLDTQRPLYLGSGDGSYLVSDLLAVHLIRDEHSSTVISYHHTDPDTTSAKYLHERIRYAGHSVYWQSIFQESPDPTFILLLFIWHAMYAWDEALETLYRHIIDLERKVMESSEVYMTRDLHFIRAHHLHYASMLQDMRKSVRFILTTPNPAMDSADITPEKKTFSAKLLEKECNHLLYEIERLEMQLHMQDSRLKNVMNLVFSTVNIDDSSRMQQLSEAAVRDSAAMKQIAYMTMVFLPASYTASAFGMNVKEVTNDGQSGVVVYIAVAIPLTIVTIWVIMTFQSKHFFKGRTDTTFWMRLGWPVLLVRSMFGMDEKLKRARTRHLSILEARRQANLPNPNNQV</sequence>
<dbReference type="InterPro" id="IPR045863">
    <property type="entry name" value="CorA_TM1_TM2"/>
</dbReference>
<comment type="caution">
    <text evidence="9">The sequence shown here is derived from an EMBL/GenBank/DDBJ whole genome shotgun (WGS) entry which is preliminary data.</text>
</comment>
<evidence type="ECO:0000256" key="7">
    <source>
        <dbReference type="ARBA" id="ARBA00023136"/>
    </source>
</evidence>
<evidence type="ECO:0000313" key="9">
    <source>
        <dbReference type="EMBL" id="KAL0064673.1"/>
    </source>
</evidence>
<reference evidence="9 10" key="1">
    <citation type="submission" date="2024-05" db="EMBL/GenBank/DDBJ databases">
        <title>A draft genome resource for the thread blight pathogen Marasmius tenuissimus strain MS-2.</title>
        <authorList>
            <person name="Yulfo-Soto G.E."/>
            <person name="Baruah I.K."/>
            <person name="Amoako-Attah I."/>
            <person name="Bukari Y."/>
            <person name="Meinhardt L.W."/>
            <person name="Bailey B.A."/>
            <person name="Cohen S.P."/>
        </authorList>
    </citation>
    <scope>NUCLEOTIDE SEQUENCE [LARGE SCALE GENOMIC DNA]</scope>
    <source>
        <strain evidence="9 10">MS-2</strain>
    </source>
</reference>
<dbReference type="PANTHER" id="PTHR46494:SF1">
    <property type="entry name" value="CORA FAMILY METAL ION TRANSPORTER (EUROFUNG)"/>
    <property type="match status" value="1"/>
</dbReference>
<dbReference type="SUPFAM" id="SSF144083">
    <property type="entry name" value="Magnesium transport protein CorA, transmembrane region"/>
    <property type="match status" value="1"/>
</dbReference>
<keyword evidence="6 8" id="KW-1133">Transmembrane helix</keyword>
<organism evidence="9 10">
    <name type="scientific">Marasmius tenuissimus</name>
    <dbReference type="NCBI Taxonomy" id="585030"/>
    <lineage>
        <taxon>Eukaryota</taxon>
        <taxon>Fungi</taxon>
        <taxon>Dikarya</taxon>
        <taxon>Basidiomycota</taxon>
        <taxon>Agaricomycotina</taxon>
        <taxon>Agaricomycetes</taxon>
        <taxon>Agaricomycetidae</taxon>
        <taxon>Agaricales</taxon>
        <taxon>Marasmiineae</taxon>
        <taxon>Marasmiaceae</taxon>
        <taxon>Marasmius</taxon>
    </lineage>
</organism>
<dbReference type="Pfam" id="PF01544">
    <property type="entry name" value="CorA"/>
    <property type="match status" value="1"/>
</dbReference>
<evidence type="ECO:0000256" key="6">
    <source>
        <dbReference type="ARBA" id="ARBA00022989"/>
    </source>
</evidence>
<feature type="transmembrane region" description="Helical" evidence="8">
    <location>
        <begin position="369"/>
        <end position="389"/>
    </location>
</feature>
<evidence type="ECO:0000313" key="10">
    <source>
        <dbReference type="Proteomes" id="UP001437256"/>
    </source>
</evidence>
<keyword evidence="7 8" id="KW-0472">Membrane</keyword>
<keyword evidence="5 8" id="KW-0812">Transmembrane</keyword>
<feature type="transmembrane region" description="Helical" evidence="8">
    <location>
        <begin position="401"/>
        <end position="422"/>
    </location>
</feature>
<proteinExistence type="inferred from homology"/>
<feature type="transmembrane region" description="Helical" evidence="8">
    <location>
        <begin position="434"/>
        <end position="451"/>
    </location>
</feature>